<dbReference type="InterPro" id="IPR001360">
    <property type="entry name" value="Glyco_hydro_1"/>
</dbReference>
<dbReference type="SUPFAM" id="SSF51445">
    <property type="entry name" value="(Trans)glycosidases"/>
    <property type="match status" value="1"/>
</dbReference>
<evidence type="ECO:0000313" key="1">
    <source>
        <dbReference type="EMBL" id="GDY53881.1"/>
    </source>
</evidence>
<dbReference type="AlphaFoldDB" id="A0A4D4KX59"/>
<accession>A0A4D4KX59</accession>
<organism evidence="1 2">
    <name type="scientific">Streptomyces violaceusniger</name>
    <dbReference type="NCBI Taxonomy" id="68280"/>
    <lineage>
        <taxon>Bacteria</taxon>
        <taxon>Bacillati</taxon>
        <taxon>Actinomycetota</taxon>
        <taxon>Actinomycetes</taxon>
        <taxon>Kitasatosporales</taxon>
        <taxon>Streptomycetaceae</taxon>
        <taxon>Streptomyces</taxon>
        <taxon>Streptomyces violaceusniger group</taxon>
    </lineage>
</organism>
<evidence type="ECO:0008006" key="3">
    <source>
        <dbReference type="Google" id="ProtNLM"/>
    </source>
</evidence>
<dbReference type="PROSITE" id="PS00653">
    <property type="entry name" value="GLYCOSYL_HYDROL_F1_2"/>
    <property type="match status" value="1"/>
</dbReference>
<sequence>MTLTFPPGFLWGAASAAYQVEGAAQEDGRTPSIWDTFSHTPARCSPATPAMWPWTTTTASARTSG</sequence>
<evidence type="ECO:0000313" key="2">
    <source>
        <dbReference type="Proteomes" id="UP000301309"/>
    </source>
</evidence>
<reference evidence="1 2" key="1">
    <citation type="journal article" date="2020" name="Int. J. Syst. Evol. Microbiol.">
        <title>Reclassification of Streptomyces castelarensis and Streptomyces sporoclivatus as later heterotypic synonyms of Streptomyces antimycoticus.</title>
        <authorList>
            <person name="Komaki H."/>
            <person name="Tamura T."/>
        </authorList>
    </citation>
    <scope>NUCLEOTIDE SEQUENCE [LARGE SCALE GENOMIC DNA]</scope>
    <source>
        <strain evidence="1 2">NBRC 13459</strain>
    </source>
</reference>
<dbReference type="InterPro" id="IPR033132">
    <property type="entry name" value="GH_1_N_CS"/>
</dbReference>
<protein>
    <recommendedName>
        <fullName evidence="3">Glycosyl hydrolase family protein</fullName>
    </recommendedName>
</protein>
<dbReference type="GO" id="GO:0004553">
    <property type="term" value="F:hydrolase activity, hydrolyzing O-glycosyl compounds"/>
    <property type="evidence" value="ECO:0007669"/>
    <property type="project" value="InterPro"/>
</dbReference>
<comment type="caution">
    <text evidence="1">The sequence shown here is derived from an EMBL/GenBank/DDBJ whole genome shotgun (WGS) entry which is preliminary data.</text>
</comment>
<keyword evidence="2" id="KW-1185">Reference proteome</keyword>
<dbReference type="EMBL" id="BJHW01000001">
    <property type="protein sequence ID" value="GDY53881.1"/>
    <property type="molecule type" value="Genomic_DNA"/>
</dbReference>
<dbReference type="Pfam" id="PF00232">
    <property type="entry name" value="Glyco_hydro_1"/>
    <property type="match status" value="1"/>
</dbReference>
<gene>
    <name evidence="1" type="ORF">SVIO_045040</name>
</gene>
<proteinExistence type="predicted"/>
<dbReference type="InterPro" id="IPR017853">
    <property type="entry name" value="GH"/>
</dbReference>
<dbReference type="GO" id="GO:0005975">
    <property type="term" value="P:carbohydrate metabolic process"/>
    <property type="evidence" value="ECO:0007669"/>
    <property type="project" value="InterPro"/>
</dbReference>
<dbReference type="Proteomes" id="UP000301309">
    <property type="component" value="Unassembled WGS sequence"/>
</dbReference>
<dbReference type="Gene3D" id="3.20.20.80">
    <property type="entry name" value="Glycosidases"/>
    <property type="match status" value="1"/>
</dbReference>
<name>A0A4D4KX59_STRVO</name>